<protein>
    <submittedName>
        <fullName evidence="2">Uncharacterized protein</fullName>
    </submittedName>
</protein>
<feature type="compositionally biased region" description="Basic and acidic residues" evidence="1">
    <location>
        <begin position="17"/>
        <end position="38"/>
    </location>
</feature>
<organism evidence="2 3">
    <name type="scientific">Rhipicephalus microplus</name>
    <name type="common">Cattle tick</name>
    <name type="synonym">Boophilus microplus</name>
    <dbReference type="NCBI Taxonomy" id="6941"/>
    <lineage>
        <taxon>Eukaryota</taxon>
        <taxon>Metazoa</taxon>
        <taxon>Ecdysozoa</taxon>
        <taxon>Arthropoda</taxon>
        <taxon>Chelicerata</taxon>
        <taxon>Arachnida</taxon>
        <taxon>Acari</taxon>
        <taxon>Parasitiformes</taxon>
        <taxon>Ixodida</taxon>
        <taxon>Ixodoidea</taxon>
        <taxon>Ixodidae</taxon>
        <taxon>Rhipicephalinae</taxon>
        <taxon>Rhipicephalus</taxon>
        <taxon>Boophilus</taxon>
    </lineage>
</organism>
<feature type="region of interest" description="Disordered" evidence="1">
    <location>
        <begin position="84"/>
        <end position="103"/>
    </location>
</feature>
<dbReference type="EMBL" id="JABSTU010000010">
    <property type="protein sequence ID" value="KAH8018625.1"/>
    <property type="molecule type" value="Genomic_DNA"/>
</dbReference>
<name>A0A9J6D9K6_RHIMP</name>
<keyword evidence="3" id="KW-1185">Reference proteome</keyword>
<feature type="region of interest" description="Disordered" evidence="1">
    <location>
        <begin position="1"/>
        <end position="61"/>
    </location>
</feature>
<sequence>MAVDDKSPLPGSGHRVSKVEPHAERETLPCDRDEHPPVHEAAPQSRQQSHHQNDAAVRYGEDVNDGPCTAVEWNRASNARIALPRKEEKEEENASLQPLHAWSSSRADRSAQLTWLLQTWWAIYVLCDPRGMRSARACDCLSRHTAVLTKGIDRVAGRLFGQAGQSINNPGQAAFRSGSKKRLTSDLACLERAALSTGKKDARSAHQPLLLLFFGAMSRATMPANCLPKREKGVGFL</sequence>
<accession>A0A9J6D9K6</accession>
<proteinExistence type="predicted"/>
<evidence type="ECO:0000313" key="3">
    <source>
        <dbReference type="Proteomes" id="UP000821866"/>
    </source>
</evidence>
<dbReference type="AlphaFoldDB" id="A0A9J6D9K6"/>
<evidence type="ECO:0000313" key="2">
    <source>
        <dbReference type="EMBL" id="KAH8018625.1"/>
    </source>
</evidence>
<gene>
    <name evidence="2" type="ORF">HPB51_009064</name>
</gene>
<reference evidence="2" key="2">
    <citation type="submission" date="2021-09" db="EMBL/GenBank/DDBJ databases">
        <authorList>
            <person name="Jia N."/>
            <person name="Wang J."/>
            <person name="Shi W."/>
            <person name="Du L."/>
            <person name="Sun Y."/>
            <person name="Zhan W."/>
            <person name="Jiang J."/>
            <person name="Wang Q."/>
            <person name="Zhang B."/>
            <person name="Ji P."/>
            <person name="Sakyi L.B."/>
            <person name="Cui X."/>
            <person name="Yuan T."/>
            <person name="Jiang B."/>
            <person name="Yang W."/>
            <person name="Lam T.T.-Y."/>
            <person name="Chang Q."/>
            <person name="Ding S."/>
            <person name="Wang X."/>
            <person name="Zhu J."/>
            <person name="Ruan X."/>
            <person name="Zhao L."/>
            <person name="Wei J."/>
            <person name="Que T."/>
            <person name="Du C."/>
            <person name="Cheng J."/>
            <person name="Dai P."/>
            <person name="Han X."/>
            <person name="Huang E."/>
            <person name="Gao Y."/>
            <person name="Liu J."/>
            <person name="Shao H."/>
            <person name="Ye R."/>
            <person name="Li L."/>
            <person name="Wei W."/>
            <person name="Wang X."/>
            <person name="Wang C."/>
            <person name="Huo Q."/>
            <person name="Li W."/>
            <person name="Guo W."/>
            <person name="Chen H."/>
            <person name="Chen S."/>
            <person name="Zhou L."/>
            <person name="Zhou L."/>
            <person name="Ni X."/>
            <person name="Tian J."/>
            <person name="Zhou Y."/>
            <person name="Sheng Y."/>
            <person name="Liu T."/>
            <person name="Pan Y."/>
            <person name="Xia L."/>
            <person name="Li J."/>
            <person name="Zhao F."/>
            <person name="Cao W."/>
        </authorList>
    </citation>
    <scope>NUCLEOTIDE SEQUENCE</scope>
    <source>
        <strain evidence="2">Rmic-2018</strain>
        <tissue evidence="2">Larvae</tissue>
    </source>
</reference>
<comment type="caution">
    <text evidence="2">The sequence shown here is derived from an EMBL/GenBank/DDBJ whole genome shotgun (WGS) entry which is preliminary data.</text>
</comment>
<reference evidence="2" key="1">
    <citation type="journal article" date="2020" name="Cell">
        <title>Large-Scale Comparative Analyses of Tick Genomes Elucidate Their Genetic Diversity and Vector Capacities.</title>
        <authorList>
            <consortium name="Tick Genome and Microbiome Consortium (TIGMIC)"/>
            <person name="Jia N."/>
            <person name="Wang J."/>
            <person name="Shi W."/>
            <person name="Du L."/>
            <person name="Sun Y."/>
            <person name="Zhan W."/>
            <person name="Jiang J.F."/>
            <person name="Wang Q."/>
            <person name="Zhang B."/>
            <person name="Ji P."/>
            <person name="Bell-Sakyi L."/>
            <person name="Cui X.M."/>
            <person name="Yuan T.T."/>
            <person name="Jiang B.G."/>
            <person name="Yang W.F."/>
            <person name="Lam T.T."/>
            <person name="Chang Q.C."/>
            <person name="Ding S.J."/>
            <person name="Wang X.J."/>
            <person name="Zhu J.G."/>
            <person name="Ruan X.D."/>
            <person name="Zhao L."/>
            <person name="Wei J.T."/>
            <person name="Ye R.Z."/>
            <person name="Que T.C."/>
            <person name="Du C.H."/>
            <person name="Zhou Y.H."/>
            <person name="Cheng J.X."/>
            <person name="Dai P.F."/>
            <person name="Guo W.B."/>
            <person name="Han X.H."/>
            <person name="Huang E.J."/>
            <person name="Li L.F."/>
            <person name="Wei W."/>
            <person name="Gao Y.C."/>
            <person name="Liu J.Z."/>
            <person name="Shao H.Z."/>
            <person name="Wang X."/>
            <person name="Wang C.C."/>
            <person name="Yang T.C."/>
            <person name="Huo Q.B."/>
            <person name="Li W."/>
            <person name="Chen H.Y."/>
            <person name="Chen S.E."/>
            <person name="Zhou L.G."/>
            <person name="Ni X.B."/>
            <person name="Tian J.H."/>
            <person name="Sheng Y."/>
            <person name="Liu T."/>
            <person name="Pan Y.S."/>
            <person name="Xia L.Y."/>
            <person name="Li J."/>
            <person name="Zhao F."/>
            <person name="Cao W.C."/>
        </authorList>
    </citation>
    <scope>NUCLEOTIDE SEQUENCE</scope>
    <source>
        <strain evidence="2">Rmic-2018</strain>
    </source>
</reference>
<dbReference type="Proteomes" id="UP000821866">
    <property type="component" value="Chromosome 8"/>
</dbReference>
<evidence type="ECO:0000256" key="1">
    <source>
        <dbReference type="SAM" id="MobiDB-lite"/>
    </source>
</evidence>